<protein>
    <recommendedName>
        <fullName evidence="3">Biopolymer transport protein ExbB</fullName>
    </recommendedName>
</protein>
<comment type="subcellular location">
    <subcellularLocation>
        <location evidence="1">Cell inner membrane</location>
        <topology evidence="1">Multi-pass membrane protein</topology>
    </subcellularLocation>
    <subcellularLocation>
        <location evidence="12">Membrane</location>
        <topology evidence="12">Multi-pass membrane protein</topology>
    </subcellularLocation>
</comment>
<comment type="caution">
    <text evidence="15">The sequence shown here is derived from an EMBL/GenBank/DDBJ whole genome shotgun (WGS) entry which is preliminary data.</text>
</comment>
<evidence type="ECO:0000259" key="14">
    <source>
        <dbReference type="Pfam" id="PF01618"/>
    </source>
</evidence>
<dbReference type="InterPro" id="IPR050790">
    <property type="entry name" value="ExbB/TolQ_transport"/>
</dbReference>
<dbReference type="PANTHER" id="PTHR30625:SF16">
    <property type="entry name" value="BIOPOLYMER TRANSPORT PROTEIN EXBB"/>
    <property type="match status" value="1"/>
</dbReference>
<comment type="similarity">
    <text evidence="12">Belongs to the exbB/tolQ family.</text>
</comment>
<evidence type="ECO:0000256" key="3">
    <source>
        <dbReference type="ARBA" id="ARBA00022093"/>
    </source>
</evidence>
<dbReference type="NCBIfam" id="TIGR02797">
    <property type="entry name" value="exbB"/>
    <property type="match status" value="1"/>
</dbReference>
<feature type="transmembrane region" description="Helical" evidence="13">
    <location>
        <begin position="166"/>
        <end position="191"/>
    </location>
</feature>
<evidence type="ECO:0000256" key="9">
    <source>
        <dbReference type="ARBA" id="ARBA00022989"/>
    </source>
</evidence>
<reference evidence="15" key="1">
    <citation type="submission" date="2022-10" db="EMBL/GenBank/DDBJ databases">
        <authorList>
            <person name="Botero Cardona J."/>
        </authorList>
    </citation>
    <scope>NUCLEOTIDE SEQUENCE</scope>
    <source>
        <strain evidence="15">R-83534</strain>
    </source>
</reference>
<dbReference type="InterPro" id="IPR002898">
    <property type="entry name" value="MotA_ExbB_proton_chnl"/>
</dbReference>
<evidence type="ECO:0000256" key="7">
    <source>
        <dbReference type="ARBA" id="ARBA00022692"/>
    </source>
</evidence>
<comment type="subunit">
    <text evidence="2">The accessory proteins ExbB and ExbD seem to form a complex with TonB.</text>
</comment>
<keyword evidence="16" id="KW-1185">Reference proteome</keyword>
<comment type="function">
    <text evidence="11">Involved in the TonB-dependent energy-dependent transport of various receptor-bound substrates. Protects ExbD from proteolytic degradation and functionally stabilizes TonB.</text>
</comment>
<keyword evidence="6" id="KW-0997">Cell inner membrane</keyword>
<evidence type="ECO:0000256" key="5">
    <source>
        <dbReference type="ARBA" id="ARBA00022475"/>
    </source>
</evidence>
<keyword evidence="7 13" id="KW-0812">Transmembrane</keyword>
<gene>
    <name evidence="15" type="ORF">R83534S58_LOCUS737</name>
</gene>
<evidence type="ECO:0000256" key="6">
    <source>
        <dbReference type="ARBA" id="ARBA00022519"/>
    </source>
</evidence>
<accession>A0ABN8W4Y7</accession>
<evidence type="ECO:0000256" key="1">
    <source>
        <dbReference type="ARBA" id="ARBA00004429"/>
    </source>
</evidence>
<evidence type="ECO:0000256" key="13">
    <source>
        <dbReference type="SAM" id="Phobius"/>
    </source>
</evidence>
<name>A0ABN8W4Y7_9PROT</name>
<dbReference type="InterPro" id="IPR014164">
    <property type="entry name" value="TonB_ExbB_1"/>
</dbReference>
<evidence type="ECO:0000313" key="16">
    <source>
        <dbReference type="Proteomes" id="UP001154272"/>
    </source>
</evidence>
<feature type="domain" description="MotA/TolQ/ExbB proton channel" evidence="14">
    <location>
        <begin position="100"/>
        <end position="198"/>
    </location>
</feature>
<dbReference type="EMBL" id="CAMXCH010000001">
    <property type="protein sequence ID" value="CAI3934393.1"/>
    <property type="molecule type" value="Genomic_DNA"/>
</dbReference>
<evidence type="ECO:0000256" key="10">
    <source>
        <dbReference type="ARBA" id="ARBA00023136"/>
    </source>
</evidence>
<proteinExistence type="inferred from homology"/>
<evidence type="ECO:0000313" key="15">
    <source>
        <dbReference type="EMBL" id="CAI3934393.1"/>
    </source>
</evidence>
<dbReference type="RefSeq" id="WP_282023519.1">
    <property type="nucleotide sequence ID" value="NZ_CAMXCH010000001.1"/>
</dbReference>
<dbReference type="Proteomes" id="UP001154272">
    <property type="component" value="Unassembled WGS sequence"/>
</dbReference>
<keyword evidence="5" id="KW-1003">Cell membrane</keyword>
<sequence length="239" mass="25842">MTPISFSPWSMFLEANIVVQIVMVILSFGCLLSWTICIAKSIELFIVHRNLYTEQVILQKSGKLEAEHIHNKKCVVGAMIMAVLDEYQSSKGITHDLTGLKERIAMTLERVEASEGRRLLKGTGLLATIGATAPFVGLFGTVWGIMNSFTGIVAAKATSLTVVAPGIAEALLATALGLVTAIPAVILYNIFSRNIMHCRAHIADLSTLIMRIVSRDVSQMTAQQGKGQVIQFGLRAAGE</sequence>
<dbReference type="Pfam" id="PF01618">
    <property type="entry name" value="MotA_ExbB"/>
    <property type="match status" value="1"/>
</dbReference>
<evidence type="ECO:0000256" key="8">
    <source>
        <dbReference type="ARBA" id="ARBA00022927"/>
    </source>
</evidence>
<evidence type="ECO:0000256" key="4">
    <source>
        <dbReference type="ARBA" id="ARBA00022448"/>
    </source>
</evidence>
<keyword evidence="9 13" id="KW-1133">Transmembrane helix</keyword>
<keyword evidence="10 13" id="KW-0472">Membrane</keyword>
<feature type="transmembrane region" description="Helical" evidence="13">
    <location>
        <begin position="125"/>
        <end position="146"/>
    </location>
</feature>
<evidence type="ECO:0000256" key="2">
    <source>
        <dbReference type="ARBA" id="ARBA00011471"/>
    </source>
</evidence>
<dbReference type="PANTHER" id="PTHR30625">
    <property type="entry name" value="PROTEIN TOLQ"/>
    <property type="match status" value="1"/>
</dbReference>
<feature type="transmembrane region" description="Helical" evidence="13">
    <location>
        <begin position="17"/>
        <end position="39"/>
    </location>
</feature>
<evidence type="ECO:0000256" key="11">
    <source>
        <dbReference type="ARBA" id="ARBA00024816"/>
    </source>
</evidence>
<keyword evidence="8 12" id="KW-0653">Protein transport</keyword>
<organism evidence="15 16">
    <name type="scientific">Commensalibacter papalotli</name>
    <name type="common">ex Botero et al. 2024</name>
    <dbReference type="NCBI Taxonomy" id="2972766"/>
    <lineage>
        <taxon>Bacteria</taxon>
        <taxon>Pseudomonadati</taxon>
        <taxon>Pseudomonadota</taxon>
        <taxon>Alphaproteobacteria</taxon>
        <taxon>Acetobacterales</taxon>
        <taxon>Acetobacteraceae</taxon>
    </lineage>
</organism>
<keyword evidence="4 12" id="KW-0813">Transport</keyword>
<evidence type="ECO:0000256" key="12">
    <source>
        <dbReference type="RuleBase" id="RU004057"/>
    </source>
</evidence>